<evidence type="ECO:0000313" key="3">
    <source>
        <dbReference type="Proteomes" id="UP000779809"/>
    </source>
</evidence>
<organism evidence="2 3">
    <name type="scientific">Candidatus Korobacter versatilis</name>
    <dbReference type="NCBI Taxonomy" id="658062"/>
    <lineage>
        <taxon>Bacteria</taxon>
        <taxon>Pseudomonadati</taxon>
        <taxon>Acidobacteriota</taxon>
        <taxon>Terriglobia</taxon>
        <taxon>Terriglobales</taxon>
        <taxon>Candidatus Korobacteraceae</taxon>
        <taxon>Candidatus Korobacter</taxon>
    </lineage>
</organism>
<dbReference type="Gene3D" id="1.20.1440.60">
    <property type="entry name" value="23S rRNA-intervening sequence"/>
    <property type="match status" value="1"/>
</dbReference>
<name>A0A932AAC9_9BACT</name>
<dbReference type="CDD" id="cd16377">
    <property type="entry name" value="23S_rRNA_IVP_like"/>
    <property type="match status" value="1"/>
</dbReference>
<dbReference type="Proteomes" id="UP000779809">
    <property type="component" value="Unassembled WGS sequence"/>
</dbReference>
<comment type="caution">
    <text evidence="2">The sequence shown here is derived from an EMBL/GenBank/DDBJ whole genome shotgun (WGS) entry which is preliminary data.</text>
</comment>
<dbReference type="AlphaFoldDB" id="A0A932AAC9"/>
<proteinExistence type="predicted"/>
<dbReference type="NCBIfam" id="TIGR02436">
    <property type="entry name" value="four helix bundle protein"/>
    <property type="match status" value="1"/>
</dbReference>
<protein>
    <submittedName>
        <fullName evidence="2">Four helix bundle protein</fullName>
    </submittedName>
</protein>
<evidence type="ECO:0000256" key="1">
    <source>
        <dbReference type="SAM" id="MobiDB-lite"/>
    </source>
</evidence>
<sequence>MGGYMSSSFRDLRVWQESMKRVFAVYRDTKGFPKDELYGLVRQMRRAAVSIPSNIAEGKGMRTDPEFARFLFHARGSLMELQTHVLIAKELRYLQEPAADALMAQCEAVGRALAGLINSMTGQAAHEGQRPTTKDQRLRPRCLND</sequence>
<dbReference type="InterPro" id="IPR036583">
    <property type="entry name" value="23S_rRNA_IVS_sf"/>
</dbReference>
<dbReference type="Pfam" id="PF05635">
    <property type="entry name" value="23S_rRNA_IVP"/>
    <property type="match status" value="1"/>
</dbReference>
<evidence type="ECO:0000313" key="2">
    <source>
        <dbReference type="EMBL" id="MBI2679066.1"/>
    </source>
</evidence>
<dbReference type="SUPFAM" id="SSF158446">
    <property type="entry name" value="IVS-encoded protein-like"/>
    <property type="match status" value="1"/>
</dbReference>
<reference evidence="2" key="1">
    <citation type="submission" date="2020-07" db="EMBL/GenBank/DDBJ databases">
        <title>Huge and variable diversity of episymbiotic CPR bacteria and DPANN archaea in groundwater ecosystems.</title>
        <authorList>
            <person name="He C.Y."/>
            <person name="Keren R."/>
            <person name="Whittaker M."/>
            <person name="Farag I.F."/>
            <person name="Doudna J."/>
            <person name="Cate J.H.D."/>
            <person name="Banfield J.F."/>
        </authorList>
    </citation>
    <scope>NUCLEOTIDE SEQUENCE</scope>
    <source>
        <strain evidence="2">NC_groundwater_580_Pr5_B-0.1um_64_19</strain>
    </source>
</reference>
<feature type="compositionally biased region" description="Basic and acidic residues" evidence="1">
    <location>
        <begin position="127"/>
        <end position="145"/>
    </location>
</feature>
<feature type="region of interest" description="Disordered" evidence="1">
    <location>
        <begin position="122"/>
        <end position="145"/>
    </location>
</feature>
<dbReference type="PANTHER" id="PTHR38471">
    <property type="entry name" value="FOUR HELIX BUNDLE PROTEIN"/>
    <property type="match status" value="1"/>
</dbReference>
<gene>
    <name evidence="2" type="ORF">HYX28_09820</name>
</gene>
<accession>A0A932AAC9</accession>
<dbReference type="EMBL" id="JACPNR010000011">
    <property type="protein sequence ID" value="MBI2679066.1"/>
    <property type="molecule type" value="Genomic_DNA"/>
</dbReference>
<dbReference type="PANTHER" id="PTHR38471:SF2">
    <property type="entry name" value="FOUR HELIX BUNDLE PROTEIN"/>
    <property type="match status" value="1"/>
</dbReference>
<dbReference type="InterPro" id="IPR012657">
    <property type="entry name" value="23S_rRNA-intervening_sequence"/>
</dbReference>